<evidence type="ECO:0000313" key="2">
    <source>
        <dbReference type="EMBL" id="RDI58777.1"/>
    </source>
</evidence>
<sequence length="68" mass="7887">MRPNYLILILLVLMIVIGIFMSRDPEHAQRLSQMYRDASFQGETREIVLMLLALGIGGFIVYLTMTRR</sequence>
<organism evidence="2 3">
    <name type="scientific">Microvirga subterranea</name>
    <dbReference type="NCBI Taxonomy" id="186651"/>
    <lineage>
        <taxon>Bacteria</taxon>
        <taxon>Pseudomonadati</taxon>
        <taxon>Pseudomonadota</taxon>
        <taxon>Alphaproteobacteria</taxon>
        <taxon>Hyphomicrobiales</taxon>
        <taxon>Methylobacteriaceae</taxon>
        <taxon>Microvirga</taxon>
    </lineage>
</organism>
<dbReference type="Proteomes" id="UP000254925">
    <property type="component" value="Unassembled WGS sequence"/>
</dbReference>
<gene>
    <name evidence="2" type="ORF">DES45_105300</name>
</gene>
<proteinExistence type="predicted"/>
<keyword evidence="3" id="KW-1185">Reference proteome</keyword>
<evidence type="ECO:0000256" key="1">
    <source>
        <dbReference type="SAM" id="Phobius"/>
    </source>
</evidence>
<keyword evidence="1" id="KW-0812">Transmembrane</keyword>
<keyword evidence="1" id="KW-0472">Membrane</keyword>
<keyword evidence="1" id="KW-1133">Transmembrane helix</keyword>
<protein>
    <submittedName>
        <fullName evidence="2">Uncharacterized protein</fullName>
    </submittedName>
</protein>
<dbReference type="OrthoDB" id="8020413at2"/>
<feature type="transmembrane region" description="Helical" evidence="1">
    <location>
        <begin position="46"/>
        <end position="65"/>
    </location>
</feature>
<accession>A0A370HK31</accession>
<dbReference type="AlphaFoldDB" id="A0A370HK31"/>
<evidence type="ECO:0000313" key="3">
    <source>
        <dbReference type="Proteomes" id="UP000254925"/>
    </source>
</evidence>
<dbReference type="RefSeq" id="WP_114770770.1">
    <property type="nucleotide sequence ID" value="NZ_QQBB01000005.1"/>
</dbReference>
<reference evidence="2 3" key="1">
    <citation type="submission" date="2018-07" db="EMBL/GenBank/DDBJ databases">
        <title>Genomic Encyclopedia of Type Strains, Phase IV (KMG-IV): sequencing the most valuable type-strain genomes for metagenomic binning, comparative biology and taxonomic classification.</title>
        <authorList>
            <person name="Goeker M."/>
        </authorList>
    </citation>
    <scope>NUCLEOTIDE SEQUENCE [LARGE SCALE GENOMIC DNA]</scope>
    <source>
        <strain evidence="2 3">DSM 14364</strain>
    </source>
</reference>
<dbReference type="EMBL" id="QQBB01000005">
    <property type="protein sequence ID" value="RDI58777.1"/>
    <property type="molecule type" value="Genomic_DNA"/>
</dbReference>
<name>A0A370HK31_9HYPH</name>
<comment type="caution">
    <text evidence="2">The sequence shown here is derived from an EMBL/GenBank/DDBJ whole genome shotgun (WGS) entry which is preliminary data.</text>
</comment>